<name>A0A8H4W8Q1_9HELO</name>
<feature type="signal peptide" evidence="1">
    <location>
        <begin position="1"/>
        <end position="31"/>
    </location>
</feature>
<keyword evidence="1" id="KW-0732">Signal</keyword>
<proteinExistence type="predicted"/>
<dbReference type="EMBL" id="JAAMPI010000101">
    <property type="protein sequence ID" value="KAF4635745.1"/>
    <property type="molecule type" value="Genomic_DNA"/>
</dbReference>
<reference evidence="2 3" key="1">
    <citation type="submission" date="2020-03" db="EMBL/GenBank/DDBJ databases">
        <title>Draft Genome Sequence of Cudoniella acicularis.</title>
        <authorList>
            <person name="Buettner E."/>
            <person name="Kellner H."/>
        </authorList>
    </citation>
    <scope>NUCLEOTIDE SEQUENCE [LARGE SCALE GENOMIC DNA]</scope>
    <source>
        <strain evidence="2 3">DSM 108380</strain>
    </source>
</reference>
<evidence type="ECO:0000256" key="1">
    <source>
        <dbReference type="SAM" id="SignalP"/>
    </source>
</evidence>
<feature type="chain" id="PRO_5034339842" evidence="1">
    <location>
        <begin position="32"/>
        <end position="246"/>
    </location>
</feature>
<sequence>MFPGSVSKVSQYLSCFLIWGLVLSLHEQCAALVVERSDDRSLDHSTGENSAALIPRIPEEVVPRAPIVNWISPLMQTWDKVWTGQTSSQVGNAAWSKVVAEAAYNAMKPEGGTNLIVALCLPGTGNHCFVASIPQNEQQQCIDFIEDQINDCPQWKQVLSGSTSFHAEDLAIALAVSLGHKFPIASENKPFLSVYGLYTGTTTDWVGAPGPRWPCKKLQTYEQGRQVVCTTVLGNLDIGFLAYPEV</sequence>
<protein>
    <submittedName>
        <fullName evidence="2">Uncharacterized protein</fullName>
    </submittedName>
</protein>
<dbReference type="AlphaFoldDB" id="A0A8H4W8Q1"/>
<organism evidence="2 3">
    <name type="scientific">Cudoniella acicularis</name>
    <dbReference type="NCBI Taxonomy" id="354080"/>
    <lineage>
        <taxon>Eukaryota</taxon>
        <taxon>Fungi</taxon>
        <taxon>Dikarya</taxon>
        <taxon>Ascomycota</taxon>
        <taxon>Pezizomycotina</taxon>
        <taxon>Leotiomycetes</taxon>
        <taxon>Helotiales</taxon>
        <taxon>Tricladiaceae</taxon>
        <taxon>Cudoniella</taxon>
    </lineage>
</organism>
<dbReference type="OrthoDB" id="10473691at2759"/>
<accession>A0A8H4W8Q1</accession>
<gene>
    <name evidence="2" type="ORF">G7Y89_g2344</name>
</gene>
<keyword evidence="3" id="KW-1185">Reference proteome</keyword>
<evidence type="ECO:0000313" key="3">
    <source>
        <dbReference type="Proteomes" id="UP000566819"/>
    </source>
</evidence>
<comment type="caution">
    <text evidence="2">The sequence shown here is derived from an EMBL/GenBank/DDBJ whole genome shotgun (WGS) entry which is preliminary data.</text>
</comment>
<evidence type="ECO:0000313" key="2">
    <source>
        <dbReference type="EMBL" id="KAF4635745.1"/>
    </source>
</evidence>
<dbReference type="Proteomes" id="UP000566819">
    <property type="component" value="Unassembled WGS sequence"/>
</dbReference>